<organism evidence="2 3">
    <name type="scientific">Theileria orientalis</name>
    <dbReference type="NCBI Taxonomy" id="68886"/>
    <lineage>
        <taxon>Eukaryota</taxon>
        <taxon>Sar</taxon>
        <taxon>Alveolata</taxon>
        <taxon>Apicomplexa</taxon>
        <taxon>Aconoidasida</taxon>
        <taxon>Piroplasmida</taxon>
        <taxon>Theileriidae</taxon>
        <taxon>Theileria</taxon>
    </lineage>
</organism>
<reference evidence="2" key="1">
    <citation type="submission" date="2022-07" db="EMBL/GenBank/DDBJ databases">
        <title>Evaluation of T. orientalis genome assembly methods using nanopore sequencing and analysis of variation between genomes.</title>
        <authorList>
            <person name="Yam J."/>
            <person name="Micallef M.L."/>
            <person name="Liu M."/>
            <person name="Djordjevic S.P."/>
            <person name="Bogema D.R."/>
            <person name="Jenkins C."/>
        </authorList>
    </citation>
    <scope>NUCLEOTIDE SEQUENCE</scope>
    <source>
        <strain evidence="2">Goon Nure</strain>
    </source>
</reference>
<dbReference type="EMBL" id="CP056069">
    <property type="protein sequence ID" value="UVC49536.1"/>
    <property type="molecule type" value="Genomic_DNA"/>
</dbReference>
<evidence type="ECO:0000313" key="2">
    <source>
        <dbReference type="EMBL" id="UVC49536.1"/>
    </source>
</evidence>
<name>A0A976SIM2_THEOR</name>
<evidence type="ECO:0000313" key="3">
    <source>
        <dbReference type="Proteomes" id="UP000244811"/>
    </source>
</evidence>
<keyword evidence="1" id="KW-0732">Signal</keyword>
<protein>
    <submittedName>
        <fullName evidence="2">Uncharacterized protein</fullName>
    </submittedName>
</protein>
<evidence type="ECO:0000256" key="1">
    <source>
        <dbReference type="SAM" id="SignalP"/>
    </source>
</evidence>
<proteinExistence type="predicted"/>
<sequence length="36" mass="3935">MSLIICSTICLAITAVIAYNLCTLESDTENSEKEKI</sequence>
<accession>A0A976SIM2</accession>
<dbReference type="AlphaFoldDB" id="A0A976SIM2"/>
<gene>
    <name evidence="2" type="ORF">MACK_003374</name>
</gene>
<dbReference type="Proteomes" id="UP000244811">
    <property type="component" value="Chromosome 1"/>
</dbReference>
<feature type="chain" id="PRO_5037515438" evidence="1">
    <location>
        <begin position="19"/>
        <end position="36"/>
    </location>
</feature>
<feature type="signal peptide" evidence="1">
    <location>
        <begin position="1"/>
        <end position="18"/>
    </location>
</feature>